<reference evidence="3" key="1">
    <citation type="journal article" date="2018" name="Curr. Microbiol.">
        <title>Cellulosimicrobium arenosum sp. nov., Isolated from Marine Sediment Sand.</title>
        <authorList>
            <person name="Oh M."/>
            <person name="Kim J.H."/>
            <person name="Yoon J.H."/>
            <person name="Schumann P."/>
            <person name="Kim W."/>
        </authorList>
    </citation>
    <scope>NUCLEOTIDE SEQUENCE</scope>
    <source>
        <strain evidence="3">KCTC 49039</strain>
    </source>
</reference>
<protein>
    <submittedName>
        <fullName evidence="3">Clp protease</fullName>
    </submittedName>
</protein>
<evidence type="ECO:0000256" key="1">
    <source>
        <dbReference type="PROSITE-ProRule" id="PRU01251"/>
    </source>
</evidence>
<reference evidence="3" key="2">
    <citation type="submission" date="2020-09" db="EMBL/GenBank/DDBJ databases">
        <authorList>
            <person name="Yu Y."/>
        </authorList>
    </citation>
    <scope>NUCLEOTIDE SEQUENCE</scope>
    <source>
        <strain evidence="3">KCTC 49039</strain>
    </source>
</reference>
<dbReference type="InterPro" id="IPR036628">
    <property type="entry name" value="Clp_N_dom_sf"/>
</dbReference>
<dbReference type="GO" id="GO:0008233">
    <property type="term" value="F:peptidase activity"/>
    <property type="evidence" value="ECO:0007669"/>
    <property type="project" value="UniProtKB-KW"/>
</dbReference>
<organism evidence="3 4">
    <name type="scientific">Cellulosimicrobium arenosum</name>
    <dbReference type="NCBI Taxonomy" id="2708133"/>
    <lineage>
        <taxon>Bacteria</taxon>
        <taxon>Bacillati</taxon>
        <taxon>Actinomycetota</taxon>
        <taxon>Actinomycetes</taxon>
        <taxon>Micrococcales</taxon>
        <taxon>Promicromonosporaceae</taxon>
        <taxon>Cellulosimicrobium</taxon>
    </lineage>
</organism>
<dbReference type="Proteomes" id="UP000610846">
    <property type="component" value="Unassembled WGS sequence"/>
</dbReference>
<keyword evidence="3" id="KW-0645">Protease</keyword>
<comment type="caution">
    <text evidence="3">The sequence shown here is derived from an EMBL/GenBank/DDBJ whole genome shotgun (WGS) entry which is preliminary data.</text>
</comment>
<dbReference type="SUPFAM" id="SSF81923">
    <property type="entry name" value="Double Clp-N motif"/>
    <property type="match status" value="2"/>
</dbReference>
<dbReference type="PROSITE" id="PS51903">
    <property type="entry name" value="CLP_R"/>
    <property type="match status" value="1"/>
</dbReference>
<dbReference type="RefSeq" id="WP_191827840.1">
    <property type="nucleotide sequence ID" value="NZ_JACYHB010000002.1"/>
</dbReference>
<accession>A0A927G7F6</accession>
<dbReference type="EMBL" id="JACYHB010000002">
    <property type="protein sequence ID" value="MBD8078287.1"/>
    <property type="molecule type" value="Genomic_DNA"/>
</dbReference>
<dbReference type="AlphaFoldDB" id="A0A927G7F6"/>
<evidence type="ECO:0000313" key="4">
    <source>
        <dbReference type="Proteomes" id="UP000610846"/>
    </source>
</evidence>
<evidence type="ECO:0000313" key="3">
    <source>
        <dbReference type="EMBL" id="MBD8078287.1"/>
    </source>
</evidence>
<proteinExistence type="predicted"/>
<name>A0A927G7F6_9MICO</name>
<keyword evidence="3" id="KW-0378">Hydrolase</keyword>
<dbReference type="InterPro" id="IPR004176">
    <property type="entry name" value="Clp_R_N"/>
</dbReference>
<dbReference type="Gene3D" id="1.10.1780.10">
    <property type="entry name" value="Clp, N-terminal domain"/>
    <property type="match status" value="2"/>
</dbReference>
<feature type="domain" description="Clp R" evidence="2">
    <location>
        <begin position="4"/>
        <end position="184"/>
    </location>
</feature>
<sequence length="186" mass="19638">MTMFERFSADARAVVVDAQTAARRRGAPSIDTVHLLLALAEQPGTRAVRALTDLGIAPSAVERLAEPSAGGDVLDDQALAAIGIDLATVRARTDAAFGDGALDRVADRPRRGHVPFTHDAKRTLELALREAIHEGSRSIDSGHVLLALLRADGTSARRVLDSALRDAGTDAGALRDALHDPRRTAS</sequence>
<keyword evidence="4" id="KW-1185">Reference proteome</keyword>
<evidence type="ECO:0000259" key="2">
    <source>
        <dbReference type="PROSITE" id="PS51903"/>
    </source>
</evidence>
<dbReference type="Pfam" id="PF02861">
    <property type="entry name" value="Clp_N"/>
    <property type="match status" value="2"/>
</dbReference>
<dbReference type="GO" id="GO:0006508">
    <property type="term" value="P:proteolysis"/>
    <property type="evidence" value="ECO:0007669"/>
    <property type="project" value="UniProtKB-KW"/>
</dbReference>
<keyword evidence="1" id="KW-0677">Repeat</keyword>
<gene>
    <name evidence="3" type="ORF">IF651_04350</name>
</gene>